<protein>
    <recommendedName>
        <fullName evidence="3">Ankyrin</fullName>
    </recommendedName>
</protein>
<proteinExistence type="predicted"/>
<name>A0A1Y1X172_9FUNG</name>
<evidence type="ECO:0008006" key="3">
    <source>
        <dbReference type="Google" id="ProtNLM"/>
    </source>
</evidence>
<dbReference type="EMBL" id="MCFG01000178">
    <property type="protein sequence ID" value="ORX79358.1"/>
    <property type="molecule type" value="Genomic_DNA"/>
</dbReference>
<reference evidence="1 2" key="2">
    <citation type="submission" date="2016-08" db="EMBL/GenBank/DDBJ databases">
        <title>Pervasive Adenine N6-methylation of Active Genes in Fungi.</title>
        <authorList>
            <consortium name="DOE Joint Genome Institute"/>
            <person name="Mondo S.J."/>
            <person name="Dannebaum R.O."/>
            <person name="Kuo R.C."/>
            <person name="Labutti K."/>
            <person name="Haridas S."/>
            <person name="Kuo A."/>
            <person name="Salamov A."/>
            <person name="Ahrendt S.R."/>
            <person name="Lipzen A."/>
            <person name="Sullivan W."/>
            <person name="Andreopoulos W.B."/>
            <person name="Clum A."/>
            <person name="Lindquist E."/>
            <person name="Daum C."/>
            <person name="Ramamoorthy G.K."/>
            <person name="Gryganskyi A."/>
            <person name="Culley D."/>
            <person name="Magnuson J.K."/>
            <person name="James T.Y."/>
            <person name="O'Malley M.A."/>
            <person name="Stajich J.E."/>
            <person name="Spatafora J.W."/>
            <person name="Visel A."/>
            <person name="Grigoriev I.V."/>
        </authorList>
    </citation>
    <scope>NUCLEOTIDE SEQUENCE [LARGE SCALE GENOMIC DNA]</scope>
    <source>
        <strain evidence="1 2">S4</strain>
    </source>
</reference>
<gene>
    <name evidence="1" type="ORF">BCR32DRAFT_246443</name>
</gene>
<dbReference type="AlphaFoldDB" id="A0A1Y1X172"/>
<comment type="caution">
    <text evidence="1">The sequence shown here is derived from an EMBL/GenBank/DDBJ whole genome shotgun (WGS) entry which is preliminary data.</text>
</comment>
<dbReference type="STRING" id="1754192.A0A1Y1X172"/>
<dbReference type="Proteomes" id="UP000193944">
    <property type="component" value="Unassembled WGS sequence"/>
</dbReference>
<sequence length="1034" mass="125535">MKLKIFLIEKNLKLEDLNDDHFNVKRYTFSLFNQKLITREMRDFIIIYSDNKKKETIEIIEKNNVEILEKYIHEKNIEFKDLDTDHLNLINHINELYKNDVISKKIRKLIFLHYDSTIGEIIKLIQNKDFYSFKNYITEHNYKLYNKKYFDIIEALYSKIFLFPIRLNMLVLDFFKKRKCIIVEYFFNNNFTDLKNYIKENNISELVELNDSYFNIIEFYRSFRKAISSEMMTYIISHLYKERFKIVEMIDENKFNDLKEYTEANQIEFKNLNNEDEGFHILKYCEMSRVASEIKEYIILHYDNKRYQLIQFIDAIINRSKYLKSLKSYMKEKNIDFKSINDENFNILRYCDSKNGINSYDVRNFIINHYYRKRGIVVDLIESSNLRELKIYLIENNLKMEDLNDRLFDIRQYTYSLYDEGLITEEMKDFITIYSDKKKKEIIEIVERNRLDDLKQYVQEKKLKFKFKELNDGRLNIIYYINNLCNSGIISSLIRFYIFYNYDELIGKIIELIQRNNLDDLKNFIINNKLNYKILNKNYFDIIESLFSDRFNARTFKLKDFILMFFDNKKYELINIIMKNNLNELIYFKKENHIEEFMELNNQYFNIIDFCRSSDKISSKIKLYISSHLYRCRSKVVDMIDRNEFSDLQNYTENNHLEFKNLNDDDFNIIKYCEVKNVSSTIKNHILIHYDKMRYKIVTLIKNIIESKRNHENTIGERNSQTNQQQQDNEQQLINEFKEYVINNYIQFQNINDEYFDITEYLNIKNNKTIVNFIINHYSDQRSKILNYIKNNNLYELKSYTNENLIILENLNTNVFDILSYSIKYLNPSVDMVNFIIQQKGHYDFTIYKNLKVSKFPLYLALSMDNYEMATTLLNNKMDINYHGNNLIKRLIKNTKNVNAIKYLIHNDYKKEFIIDIVKNLIHDQNNIKILKMIFNYYIFDNNFIINLLYFGKKQISLTQNQLQNIITNEKNKLGNIDNYESIANIYGNNKVCQFFKTFNDNYSVLQRLNSKENISMFPLSPINRTSFRRKLFL</sequence>
<reference evidence="1 2" key="1">
    <citation type="submission" date="2016-08" db="EMBL/GenBank/DDBJ databases">
        <title>A Parts List for Fungal Cellulosomes Revealed by Comparative Genomics.</title>
        <authorList>
            <consortium name="DOE Joint Genome Institute"/>
            <person name="Haitjema C.H."/>
            <person name="Gilmore S.P."/>
            <person name="Henske J.K."/>
            <person name="Solomon K.V."/>
            <person name="De Groot R."/>
            <person name="Kuo A."/>
            <person name="Mondo S.J."/>
            <person name="Salamov A.A."/>
            <person name="Labutti K."/>
            <person name="Zhao Z."/>
            <person name="Chiniquy J."/>
            <person name="Barry K."/>
            <person name="Brewer H.M."/>
            <person name="Purvine S.O."/>
            <person name="Wright A.T."/>
            <person name="Boxma B."/>
            <person name="Van Alen T."/>
            <person name="Hackstein J.H."/>
            <person name="Baker S.E."/>
            <person name="Grigoriev I.V."/>
            <person name="O'Malley M.A."/>
        </authorList>
    </citation>
    <scope>NUCLEOTIDE SEQUENCE [LARGE SCALE GENOMIC DNA]</scope>
    <source>
        <strain evidence="1 2">S4</strain>
    </source>
</reference>
<keyword evidence="2" id="KW-1185">Reference proteome</keyword>
<organism evidence="1 2">
    <name type="scientific">Anaeromyces robustus</name>
    <dbReference type="NCBI Taxonomy" id="1754192"/>
    <lineage>
        <taxon>Eukaryota</taxon>
        <taxon>Fungi</taxon>
        <taxon>Fungi incertae sedis</taxon>
        <taxon>Chytridiomycota</taxon>
        <taxon>Chytridiomycota incertae sedis</taxon>
        <taxon>Neocallimastigomycetes</taxon>
        <taxon>Neocallimastigales</taxon>
        <taxon>Neocallimastigaceae</taxon>
        <taxon>Anaeromyces</taxon>
    </lineage>
</organism>
<evidence type="ECO:0000313" key="2">
    <source>
        <dbReference type="Proteomes" id="UP000193944"/>
    </source>
</evidence>
<dbReference type="OrthoDB" id="10523076at2759"/>
<accession>A0A1Y1X172</accession>
<evidence type="ECO:0000313" key="1">
    <source>
        <dbReference type="EMBL" id="ORX79358.1"/>
    </source>
</evidence>